<proteinExistence type="predicted"/>
<accession>A0A832WBB5</accession>
<dbReference type="Proteomes" id="UP000619545">
    <property type="component" value="Unassembled WGS sequence"/>
</dbReference>
<dbReference type="GeneID" id="1478108"/>
<organism evidence="1 2">
    <name type="scientific">Methanopyrus kandleri</name>
    <dbReference type="NCBI Taxonomy" id="2320"/>
    <lineage>
        <taxon>Archaea</taxon>
        <taxon>Methanobacteriati</taxon>
        <taxon>Methanobacteriota</taxon>
        <taxon>Methanomada group</taxon>
        <taxon>Methanopyri</taxon>
        <taxon>Methanopyrales</taxon>
        <taxon>Methanopyraceae</taxon>
        <taxon>Methanopyrus</taxon>
    </lineage>
</organism>
<reference evidence="1" key="1">
    <citation type="journal article" date="2020" name="bioRxiv">
        <title>A rank-normalized archaeal taxonomy based on genome phylogeny resolves widespread incomplete and uneven classifications.</title>
        <authorList>
            <person name="Rinke C."/>
            <person name="Chuvochina M."/>
            <person name="Mussig A.J."/>
            <person name="Chaumeil P.-A."/>
            <person name="Waite D.W."/>
            <person name="Whitman W.B."/>
            <person name="Parks D.H."/>
            <person name="Hugenholtz P."/>
        </authorList>
    </citation>
    <scope>NUCLEOTIDE SEQUENCE</scope>
    <source>
        <strain evidence="1">UBA8853</strain>
    </source>
</reference>
<dbReference type="EMBL" id="DUJS01000004">
    <property type="protein sequence ID" value="HII70983.1"/>
    <property type="molecule type" value="Genomic_DNA"/>
</dbReference>
<evidence type="ECO:0000313" key="1">
    <source>
        <dbReference type="EMBL" id="HII70983.1"/>
    </source>
</evidence>
<gene>
    <name evidence="1" type="ORF">HA336_07120</name>
</gene>
<evidence type="ECO:0000313" key="2">
    <source>
        <dbReference type="Proteomes" id="UP000619545"/>
    </source>
</evidence>
<dbReference type="AlphaFoldDB" id="A0A832WBB5"/>
<dbReference type="RefSeq" id="WP_148679831.1">
    <property type="nucleotide sequence ID" value="NZ_DUJS01000004.1"/>
</dbReference>
<protein>
    <submittedName>
        <fullName evidence="1">Uncharacterized protein</fullName>
    </submittedName>
</protein>
<sequence length="118" mass="13268">MLSIPDWLGAALLLSLSDELHTGLVWGALRSQYLLLGAYLRVRHSALFVWLVHETLEFLFHTVILSLILPVPMAVTAASVHFGIDLFHEALLGTVKGRVTHRLMHLSLESAILYWLWG</sequence>
<name>A0A832WBB5_9EURY</name>
<comment type="caution">
    <text evidence="1">The sequence shown here is derived from an EMBL/GenBank/DDBJ whole genome shotgun (WGS) entry which is preliminary data.</text>
</comment>